<gene>
    <name evidence="1" type="ORF">PODLI_1B002878</name>
</gene>
<dbReference type="AlphaFoldDB" id="A0AA35PFD8"/>
<accession>A0AA35PFD8</accession>
<protein>
    <submittedName>
        <fullName evidence="1">Uncharacterized protein</fullName>
    </submittedName>
</protein>
<dbReference type="EMBL" id="OX395133">
    <property type="protein sequence ID" value="CAI5782692.1"/>
    <property type="molecule type" value="Genomic_DNA"/>
</dbReference>
<reference evidence="1" key="1">
    <citation type="submission" date="2022-12" db="EMBL/GenBank/DDBJ databases">
        <authorList>
            <person name="Alioto T."/>
            <person name="Alioto T."/>
            <person name="Gomez Garrido J."/>
        </authorList>
    </citation>
    <scope>NUCLEOTIDE SEQUENCE</scope>
</reference>
<sequence>MGRGLEKTPYRIPSNACNSAGRGGRRWAVVWAALPVDEESPPVFGTHLVLTFREEGRGRSALLVLPHTQWAK</sequence>
<evidence type="ECO:0000313" key="2">
    <source>
        <dbReference type="Proteomes" id="UP001178461"/>
    </source>
</evidence>
<keyword evidence="2" id="KW-1185">Reference proteome</keyword>
<proteinExistence type="predicted"/>
<name>A0AA35PFD8_9SAUR</name>
<dbReference type="Proteomes" id="UP001178461">
    <property type="component" value="Chromosome 8"/>
</dbReference>
<organism evidence="1 2">
    <name type="scientific">Podarcis lilfordi</name>
    <name type="common">Lilford's wall lizard</name>
    <dbReference type="NCBI Taxonomy" id="74358"/>
    <lineage>
        <taxon>Eukaryota</taxon>
        <taxon>Metazoa</taxon>
        <taxon>Chordata</taxon>
        <taxon>Craniata</taxon>
        <taxon>Vertebrata</taxon>
        <taxon>Euteleostomi</taxon>
        <taxon>Lepidosauria</taxon>
        <taxon>Squamata</taxon>
        <taxon>Bifurcata</taxon>
        <taxon>Unidentata</taxon>
        <taxon>Episquamata</taxon>
        <taxon>Laterata</taxon>
        <taxon>Lacertibaenia</taxon>
        <taxon>Lacertidae</taxon>
        <taxon>Podarcis</taxon>
    </lineage>
</organism>
<evidence type="ECO:0000313" key="1">
    <source>
        <dbReference type="EMBL" id="CAI5782692.1"/>
    </source>
</evidence>